<evidence type="ECO:0000259" key="8">
    <source>
        <dbReference type="Pfam" id="PF01694"/>
    </source>
</evidence>
<dbReference type="STRING" id="1429083.GCA_001885685_01927"/>
<organism evidence="10 11">
    <name type="scientific">Atopomonas hussainii</name>
    <dbReference type="NCBI Taxonomy" id="1429083"/>
    <lineage>
        <taxon>Bacteria</taxon>
        <taxon>Pseudomonadati</taxon>
        <taxon>Pseudomonadota</taxon>
        <taxon>Gammaproteobacteria</taxon>
        <taxon>Pseudomonadales</taxon>
        <taxon>Pseudomonadaceae</taxon>
        <taxon>Atopomonas</taxon>
    </lineage>
</organism>
<keyword evidence="3 7" id="KW-0812">Transmembrane</keyword>
<name>A0A1H7H4N3_9GAMM</name>
<dbReference type="Proteomes" id="UP000185766">
    <property type="component" value="Unassembled WGS sequence"/>
</dbReference>
<keyword evidence="11" id="KW-1185">Reference proteome</keyword>
<dbReference type="GO" id="GO:0004252">
    <property type="term" value="F:serine-type endopeptidase activity"/>
    <property type="evidence" value="ECO:0007669"/>
    <property type="project" value="InterPro"/>
</dbReference>
<evidence type="ECO:0000256" key="4">
    <source>
        <dbReference type="ARBA" id="ARBA00022801"/>
    </source>
</evidence>
<reference evidence="10 11" key="1">
    <citation type="submission" date="2016-10" db="EMBL/GenBank/DDBJ databases">
        <authorList>
            <person name="de Groot N.N."/>
        </authorList>
    </citation>
    <scope>NUCLEOTIDE SEQUENCE [LARGE SCALE GENOMIC DNA]</scope>
    <source>
        <strain evidence="10 11">JCM 19513</strain>
    </source>
</reference>
<feature type="domain" description="Rhomboid protease N-terminal" evidence="9">
    <location>
        <begin position="1"/>
        <end position="55"/>
    </location>
</feature>
<dbReference type="InterPro" id="IPR031976">
    <property type="entry name" value="NRho"/>
</dbReference>
<evidence type="ECO:0000256" key="3">
    <source>
        <dbReference type="ARBA" id="ARBA00022692"/>
    </source>
</evidence>
<feature type="domain" description="Peptidase S54 rhomboid" evidence="8">
    <location>
        <begin position="138"/>
        <end position="277"/>
    </location>
</feature>
<gene>
    <name evidence="10" type="ORF">SAMN05216214_102257</name>
</gene>
<proteinExistence type="inferred from homology"/>
<dbReference type="Gene3D" id="1.20.1540.10">
    <property type="entry name" value="Rhomboid-like"/>
    <property type="match status" value="1"/>
</dbReference>
<evidence type="ECO:0000256" key="6">
    <source>
        <dbReference type="ARBA" id="ARBA00023136"/>
    </source>
</evidence>
<feature type="transmembrane region" description="Helical" evidence="7">
    <location>
        <begin position="203"/>
        <end position="222"/>
    </location>
</feature>
<dbReference type="Pfam" id="PF01694">
    <property type="entry name" value="Rhomboid"/>
    <property type="match status" value="1"/>
</dbReference>
<keyword evidence="5 7" id="KW-1133">Transmembrane helix</keyword>
<evidence type="ECO:0000256" key="1">
    <source>
        <dbReference type="ARBA" id="ARBA00004141"/>
    </source>
</evidence>
<dbReference type="InterPro" id="IPR022764">
    <property type="entry name" value="Peptidase_S54_rhomboid_dom"/>
</dbReference>
<dbReference type="PANTHER" id="PTHR43731">
    <property type="entry name" value="RHOMBOID PROTEASE"/>
    <property type="match status" value="1"/>
</dbReference>
<evidence type="ECO:0000313" key="10">
    <source>
        <dbReference type="EMBL" id="SEK44252.1"/>
    </source>
</evidence>
<evidence type="ECO:0000256" key="2">
    <source>
        <dbReference type="ARBA" id="ARBA00009045"/>
    </source>
</evidence>
<protein>
    <submittedName>
        <fullName evidence="10">GlpG protein</fullName>
    </submittedName>
</protein>
<evidence type="ECO:0000256" key="5">
    <source>
        <dbReference type="ARBA" id="ARBA00022989"/>
    </source>
</evidence>
<sequence>MNLAIALRCTLDQDLSAFVQLLQQQQVPCRVSEERGEQVLWVPAELVEPVQQLFANPDAWAAFAAQAASPVPVERPSFAAQLRQAWLTGLWLVLTAIVALITGLGERLDIVSWFSLQAFTVHGEYGHFLPLEHTLSSGQWWRLVTPMLLHFSVLHLVFNALWLWELGRRIELQQGRSVYLALVLLAGVLSNLAQYQFSDAPLFGGLSGVVFALLGFCWLYQWRHPVVAYALPKALIGLMLGWLLIGVSGVLSLFDLHIANAAHVGGLAVGCVLGLAAAQWDKRRAQQA</sequence>
<dbReference type="PANTHER" id="PTHR43731:SF14">
    <property type="entry name" value="PRESENILIN-ASSOCIATED RHOMBOID-LIKE PROTEIN, MITOCHONDRIAL"/>
    <property type="match status" value="1"/>
</dbReference>
<dbReference type="EMBL" id="FOAS01000002">
    <property type="protein sequence ID" value="SEK44252.1"/>
    <property type="molecule type" value="Genomic_DNA"/>
</dbReference>
<dbReference type="SUPFAM" id="SSF144091">
    <property type="entry name" value="Rhomboid-like"/>
    <property type="match status" value="1"/>
</dbReference>
<accession>A0A1H7H4N3</accession>
<feature type="transmembrane region" description="Helical" evidence="7">
    <location>
        <begin position="234"/>
        <end position="254"/>
    </location>
</feature>
<comment type="subcellular location">
    <subcellularLocation>
        <location evidence="1">Membrane</location>
        <topology evidence="1">Multi-pass membrane protein</topology>
    </subcellularLocation>
</comment>
<dbReference type="InterPro" id="IPR050925">
    <property type="entry name" value="Rhomboid_protease_S54"/>
</dbReference>
<dbReference type="InterPro" id="IPR035952">
    <property type="entry name" value="Rhomboid-like_sf"/>
</dbReference>
<evidence type="ECO:0000313" key="11">
    <source>
        <dbReference type="Proteomes" id="UP000185766"/>
    </source>
</evidence>
<dbReference type="Pfam" id="PF16733">
    <property type="entry name" value="NRho"/>
    <property type="match status" value="1"/>
</dbReference>
<dbReference type="RefSeq" id="WP_074864885.1">
    <property type="nucleotide sequence ID" value="NZ_FOAS01000002.1"/>
</dbReference>
<evidence type="ECO:0000256" key="7">
    <source>
        <dbReference type="SAM" id="Phobius"/>
    </source>
</evidence>
<evidence type="ECO:0000259" key="9">
    <source>
        <dbReference type="Pfam" id="PF16733"/>
    </source>
</evidence>
<feature type="transmembrane region" description="Helical" evidence="7">
    <location>
        <begin position="178"/>
        <end position="197"/>
    </location>
</feature>
<keyword evidence="6 7" id="KW-0472">Membrane</keyword>
<dbReference type="Gene3D" id="3.30.70.2080">
    <property type="match status" value="1"/>
</dbReference>
<dbReference type="GO" id="GO:0016020">
    <property type="term" value="C:membrane"/>
    <property type="evidence" value="ECO:0007669"/>
    <property type="project" value="UniProtKB-SubCell"/>
</dbReference>
<feature type="transmembrane region" description="Helical" evidence="7">
    <location>
        <begin position="147"/>
        <end position="166"/>
    </location>
</feature>
<dbReference type="InterPro" id="IPR038244">
    <property type="entry name" value="NRho_sf"/>
</dbReference>
<feature type="transmembrane region" description="Helical" evidence="7">
    <location>
        <begin position="260"/>
        <end position="278"/>
    </location>
</feature>
<comment type="similarity">
    <text evidence="2">Belongs to the peptidase S54 family.</text>
</comment>
<feature type="transmembrane region" description="Helical" evidence="7">
    <location>
        <begin position="85"/>
        <end position="105"/>
    </location>
</feature>
<dbReference type="AlphaFoldDB" id="A0A1H7H4N3"/>
<keyword evidence="4" id="KW-0378">Hydrolase</keyword>